<reference evidence="1 2" key="1">
    <citation type="submission" date="2018-08" db="EMBL/GenBank/DDBJ databases">
        <title>Genomic Encyclopedia of Archaeal and Bacterial Type Strains, Phase II (KMG-II): from individual species to whole genera.</title>
        <authorList>
            <person name="Goeker M."/>
        </authorList>
    </citation>
    <scope>NUCLEOTIDE SEQUENCE [LARGE SCALE GENOMIC DNA]</scope>
    <source>
        <strain evidence="1 2">DSM 15986</strain>
    </source>
</reference>
<name>A0A3E0D2L0_9BACT</name>
<evidence type="ECO:0000313" key="2">
    <source>
        <dbReference type="Proteomes" id="UP000256405"/>
    </source>
</evidence>
<proteinExistence type="predicted"/>
<gene>
    <name evidence="1" type="ORF">C8N25_1489</name>
</gene>
<dbReference type="OrthoDB" id="1450227at2"/>
<dbReference type="EMBL" id="QUNF01000048">
    <property type="protein sequence ID" value="REG76929.1"/>
    <property type="molecule type" value="Genomic_DNA"/>
</dbReference>
<organism evidence="1 2">
    <name type="scientific">Algoriphagus antarcticus</name>
    <dbReference type="NCBI Taxonomy" id="238540"/>
    <lineage>
        <taxon>Bacteria</taxon>
        <taxon>Pseudomonadati</taxon>
        <taxon>Bacteroidota</taxon>
        <taxon>Cytophagia</taxon>
        <taxon>Cytophagales</taxon>
        <taxon>Cyclobacteriaceae</taxon>
        <taxon>Algoriphagus</taxon>
    </lineage>
</organism>
<dbReference type="RefSeq" id="WP_086544091.1">
    <property type="nucleotide sequence ID" value="NZ_MSSW01000112.1"/>
</dbReference>
<dbReference type="AlphaFoldDB" id="A0A3E0D2L0"/>
<evidence type="ECO:0000313" key="1">
    <source>
        <dbReference type="EMBL" id="REG76929.1"/>
    </source>
</evidence>
<accession>A0A3E0D2L0</accession>
<comment type="caution">
    <text evidence="1">The sequence shown here is derived from an EMBL/GenBank/DDBJ whole genome shotgun (WGS) entry which is preliminary data.</text>
</comment>
<protein>
    <submittedName>
        <fullName evidence="1">Uncharacterized protein</fullName>
    </submittedName>
</protein>
<sequence length="77" mass="8917">MAAHYRETIARMLQEYKTGIEVSVSQLPSSIYMDLAWEGLNHDNISAWQDAISQEERTRIDQTISNYINQNNNQNCP</sequence>
<dbReference type="Proteomes" id="UP000256405">
    <property type="component" value="Unassembled WGS sequence"/>
</dbReference>
<keyword evidence="2" id="KW-1185">Reference proteome</keyword>